<dbReference type="InterPro" id="IPR023210">
    <property type="entry name" value="NADP_OxRdtase_dom"/>
</dbReference>
<protein>
    <submittedName>
        <fullName evidence="3">Aldo/keto reductase</fullName>
    </submittedName>
</protein>
<feature type="domain" description="NADP-dependent oxidoreductase" evidence="2">
    <location>
        <begin position="35"/>
        <end position="324"/>
    </location>
</feature>
<evidence type="ECO:0000313" key="3">
    <source>
        <dbReference type="EMBL" id="MEL1249058.1"/>
    </source>
</evidence>
<sequence length="353" mass="38401">MKACVTPQPKTPFRNAWRSPIALAKRAIAGRKVHPIGLGCMNLSWAYGTPPAHDEKVKLLNRALDIGYDHLDTANIYGGGANEELLADAVMHRRSEFLLASKCGIVVDGPKRGVSCAPESIADNLDKSLARLKTDHIDLYYMHRFDPKVPIADSVGAMVRAMEAGKIGAYGVSEWSAAHLREAHAIHPVGAVQPEYSLWTRNVELGVLQACKELGIPLVAFSSTGRGAFGGVLRDPATLEEKDLRTKMPRFNAENWPKNLKVIEQFEALAAEVGVAPAQLANRWVLEQGDNCHAIPGTTSIAHMEENFHAATVDVPADAIAKAGEIINHSTVSGHRYHDAIRPTIDTEEFEDA</sequence>
<dbReference type="PANTHER" id="PTHR43625:SF40">
    <property type="entry name" value="ALDO-KETO REDUCTASE YAKC [NADP(+)]"/>
    <property type="match status" value="1"/>
</dbReference>
<keyword evidence="1" id="KW-0560">Oxidoreductase</keyword>
<evidence type="ECO:0000313" key="4">
    <source>
        <dbReference type="Proteomes" id="UP001497045"/>
    </source>
</evidence>
<dbReference type="PANTHER" id="PTHR43625">
    <property type="entry name" value="AFLATOXIN B1 ALDEHYDE REDUCTASE"/>
    <property type="match status" value="1"/>
</dbReference>
<evidence type="ECO:0000259" key="2">
    <source>
        <dbReference type="Pfam" id="PF00248"/>
    </source>
</evidence>
<dbReference type="Proteomes" id="UP001497045">
    <property type="component" value="Unassembled WGS sequence"/>
</dbReference>
<gene>
    <name evidence="3" type="ORF">AAEO60_00075</name>
</gene>
<dbReference type="InterPro" id="IPR020471">
    <property type="entry name" value="AKR"/>
</dbReference>
<dbReference type="Gene3D" id="3.20.20.100">
    <property type="entry name" value="NADP-dependent oxidoreductase domain"/>
    <property type="match status" value="1"/>
</dbReference>
<dbReference type="InterPro" id="IPR036812">
    <property type="entry name" value="NAD(P)_OxRdtase_dom_sf"/>
</dbReference>
<comment type="caution">
    <text evidence="3">The sequence shown here is derived from an EMBL/GenBank/DDBJ whole genome shotgun (WGS) entry which is preliminary data.</text>
</comment>
<reference evidence="3 4" key="1">
    <citation type="submission" date="2024-04" db="EMBL/GenBank/DDBJ databases">
        <title>Aurantiacibacter sp. DGU6 16S ribosomal RNA gene Genome sequencing and assembly.</title>
        <authorList>
            <person name="Park S."/>
        </authorList>
    </citation>
    <scope>NUCLEOTIDE SEQUENCE [LARGE SCALE GENOMIC DNA]</scope>
    <source>
        <strain evidence="3 4">DGU6</strain>
    </source>
</reference>
<dbReference type="PRINTS" id="PR00069">
    <property type="entry name" value="ALDKETRDTASE"/>
</dbReference>
<name>A0ABU9I9G0_9SPHN</name>
<dbReference type="InterPro" id="IPR050791">
    <property type="entry name" value="Aldo-Keto_reductase"/>
</dbReference>
<proteinExistence type="predicted"/>
<dbReference type="Pfam" id="PF00248">
    <property type="entry name" value="Aldo_ket_red"/>
    <property type="match status" value="1"/>
</dbReference>
<accession>A0ABU9I9G0</accession>
<evidence type="ECO:0000256" key="1">
    <source>
        <dbReference type="ARBA" id="ARBA00023002"/>
    </source>
</evidence>
<organism evidence="3 4">
    <name type="scientific">Aurantiacibacter gilvus</name>
    <dbReference type="NCBI Taxonomy" id="3139141"/>
    <lineage>
        <taxon>Bacteria</taxon>
        <taxon>Pseudomonadati</taxon>
        <taxon>Pseudomonadota</taxon>
        <taxon>Alphaproteobacteria</taxon>
        <taxon>Sphingomonadales</taxon>
        <taxon>Erythrobacteraceae</taxon>
        <taxon>Aurantiacibacter</taxon>
    </lineage>
</organism>
<dbReference type="SUPFAM" id="SSF51430">
    <property type="entry name" value="NAD(P)-linked oxidoreductase"/>
    <property type="match status" value="1"/>
</dbReference>
<keyword evidence="4" id="KW-1185">Reference proteome</keyword>
<dbReference type="EMBL" id="JBBYHV010000001">
    <property type="protein sequence ID" value="MEL1249058.1"/>
    <property type="molecule type" value="Genomic_DNA"/>
</dbReference>